<protein>
    <recommendedName>
        <fullName evidence="4">Glycosyltransferase RgtA/B/C/D-like domain-containing protein</fullName>
    </recommendedName>
</protein>
<feature type="transmembrane region" description="Helical" evidence="1">
    <location>
        <begin position="24"/>
        <end position="44"/>
    </location>
</feature>
<feature type="transmembrane region" description="Helical" evidence="1">
    <location>
        <begin position="93"/>
        <end position="117"/>
    </location>
</feature>
<feature type="transmembrane region" description="Helical" evidence="1">
    <location>
        <begin position="363"/>
        <end position="383"/>
    </location>
</feature>
<accession>A0ABN4GZT5</accession>
<dbReference type="InterPro" id="IPR045691">
    <property type="entry name" value="DUF6056"/>
</dbReference>
<feature type="transmembrane region" description="Helical" evidence="1">
    <location>
        <begin position="273"/>
        <end position="293"/>
    </location>
</feature>
<feature type="transmembrane region" description="Helical" evidence="1">
    <location>
        <begin position="129"/>
        <end position="151"/>
    </location>
</feature>
<evidence type="ECO:0008006" key="4">
    <source>
        <dbReference type="Google" id="ProtNLM"/>
    </source>
</evidence>
<feature type="transmembrane region" description="Helical" evidence="1">
    <location>
        <begin position="158"/>
        <end position="175"/>
    </location>
</feature>
<evidence type="ECO:0000313" key="2">
    <source>
        <dbReference type="EMBL" id="AKN89071.1"/>
    </source>
</evidence>
<dbReference type="EMBL" id="CP011923">
    <property type="protein sequence ID" value="AKN89071.1"/>
    <property type="molecule type" value="Genomic_DNA"/>
</dbReference>
<feature type="transmembrane region" description="Helical" evidence="1">
    <location>
        <begin position="300"/>
        <end position="319"/>
    </location>
</feature>
<reference evidence="2" key="1">
    <citation type="submission" date="2017-08" db="EMBL/GenBank/DDBJ databases">
        <title>Complete Genome Sequence of Francisella noatunensis subsp. orientalis strain FNO190.</title>
        <authorList>
            <person name="Pereira F.L."/>
            <person name="Goncalves L.A."/>
            <person name="Guilherme T.C."/>
            <person name="Soares S.C."/>
            <person name="Dorella F.A."/>
            <person name="Carvalho A.F."/>
            <person name="Leibowitz M.P."/>
            <person name="Leal C.A.G."/>
            <person name="Azevedo V.A.C."/>
            <person name="Figueiredo H.C.P."/>
        </authorList>
    </citation>
    <scope>NUCLEOTIDE SEQUENCE</scope>
    <source>
        <strain evidence="2">FNO190</strain>
    </source>
</reference>
<feature type="transmembrane region" description="Helical" evidence="1">
    <location>
        <begin position="64"/>
        <end position="86"/>
    </location>
</feature>
<organism evidence="2 3">
    <name type="scientific">Francisella orientalis</name>
    <dbReference type="NCBI Taxonomy" id="299583"/>
    <lineage>
        <taxon>Bacteria</taxon>
        <taxon>Pseudomonadati</taxon>
        <taxon>Pseudomonadota</taxon>
        <taxon>Gammaproteobacteria</taxon>
        <taxon>Thiotrichales</taxon>
        <taxon>Francisellaceae</taxon>
        <taxon>Francisella</taxon>
    </lineage>
</organism>
<evidence type="ECO:0000256" key="1">
    <source>
        <dbReference type="SAM" id="Phobius"/>
    </source>
</evidence>
<proteinExistence type="predicted"/>
<feature type="transmembrane region" description="Helical" evidence="1">
    <location>
        <begin position="325"/>
        <end position="342"/>
    </location>
</feature>
<gene>
    <name evidence="2" type="ORF">FNO190_1435</name>
</gene>
<dbReference type="Proteomes" id="UP000035930">
    <property type="component" value="Chromosome"/>
</dbReference>
<keyword evidence="1" id="KW-0812">Transmembrane</keyword>
<dbReference type="Pfam" id="PF19528">
    <property type="entry name" value="DUF6056"/>
    <property type="match status" value="1"/>
</dbReference>
<keyword evidence="3" id="KW-1185">Reference proteome</keyword>
<feature type="transmembrane region" description="Helical" evidence="1">
    <location>
        <begin position="222"/>
        <end position="240"/>
    </location>
</feature>
<name>A0ABN4GZT5_9GAMM</name>
<keyword evidence="1" id="KW-1133">Transmembrane helix</keyword>
<keyword evidence="1" id="KW-0472">Membrane</keyword>
<sequence length="454" mass="52906">MVRYNVINLRAFNVIMNKSLKQQIFISFIIFLYFLFINCCQPLAMDDFWRALNDTLVNGSFFHFLIQDYTGWTGRMSAQALVYALFSKKYLTLSLLTINIINSISMSLFAIFIFKIVTRNKYSLASKDFIIYSFFFALMFTWTGFIGQVIWKTAAIQYLWGYVILTTLYYYLIIQNKKFCLMSLIVGLFIGLYNEQFVGVLLVFCLAYFIERKINNKIINKGILFFLTGLWIGGVILIAAPGNYVRLDQMSSDQNISIFSQLLYFIHIFRYNLWPHTMIIVWLFILYFILAITNKKNSKISVLIYSLTLIISIFIMAPLATSYGLQIRLMLIYYIIFFIAVMQPFYNNQSTVVTTIYKAFKKIYIVFLIGLLIIMGIMGDSYYSLYKFNQHRQEIIAESHSRKIENITIPIFELHGETEPYGITFEAITCDSSNVNNKAFAAFYGFKTVKAEDC</sequence>
<evidence type="ECO:0000313" key="3">
    <source>
        <dbReference type="Proteomes" id="UP000035930"/>
    </source>
</evidence>
<feature type="transmembrane region" description="Helical" evidence="1">
    <location>
        <begin position="181"/>
        <end position="210"/>
    </location>
</feature>